<dbReference type="EMBL" id="CP000747">
    <property type="protein sequence ID" value="ACG77397.1"/>
    <property type="molecule type" value="Genomic_DNA"/>
</dbReference>
<evidence type="ECO:0000313" key="11">
    <source>
        <dbReference type="Proteomes" id="UP000001868"/>
    </source>
</evidence>
<dbReference type="GO" id="GO:0003677">
    <property type="term" value="F:DNA binding"/>
    <property type="evidence" value="ECO:0007669"/>
    <property type="project" value="InterPro"/>
</dbReference>
<comment type="similarity">
    <text evidence="1">Belongs to the N(4)/N(6)-methyltransferase family.</text>
</comment>
<dbReference type="InterPro" id="IPR038333">
    <property type="entry name" value="T1MK-like_N_sf"/>
</dbReference>
<accession>B4RHD7</accession>
<evidence type="ECO:0000256" key="7">
    <source>
        <dbReference type="ARBA" id="ARBA00047942"/>
    </source>
</evidence>
<sequence>MSVRTIVKSIQDEMRKDAGVDGDAQRISQLCWMFFLKIIDDQDQELELVQPGYESPVPDEFQWRNWAADREGMTGDALLSFINNELFPALKNLPITGPRRHRAIVVRSVFEDAYNYMKSGHQLRKVVNKIDDVDFNDLSERQHFGDIYEQLLNDLQSAGNAGEYYTPRAVTAFMTDRIDPKPGEILFDPACGTGGFLTCAMRHMRERYVKRPEDEALMQASLRAVEKKPLPHMLAVTNMLLHGVEDPSFLRHDNTLARPYISWGQSDRVDIVLTNPPFGGQEEDGIETNFPAHFRTRETADLFLALIVRLLKPGGRAAVVLPDGTLFGEGMKTRLKEHLMEECNLHTIVRLPNSVFKPYASIGTNLLFFEKGQPTEETWYWEHRVPEGQKAYSMTKPIRLEHFADCVAWWGGTAREARQEGPQAWRVTAEAVKARNYNLDIKNPHTVEEDHGDPAELLAELRAAEAKAAGLRDQLKSILAEALAR</sequence>
<dbReference type="InterPro" id="IPR002052">
    <property type="entry name" value="DNA_methylase_N6_adenine_CS"/>
</dbReference>
<evidence type="ECO:0000313" key="10">
    <source>
        <dbReference type="EMBL" id="ACG77397.1"/>
    </source>
</evidence>
<dbReference type="GO" id="GO:0008170">
    <property type="term" value="F:N-methyltransferase activity"/>
    <property type="evidence" value="ECO:0007669"/>
    <property type="project" value="InterPro"/>
</dbReference>
<comment type="catalytic activity">
    <reaction evidence="7">
        <text>a 2'-deoxyadenosine in DNA + S-adenosyl-L-methionine = an N(6)-methyl-2'-deoxyadenosine in DNA + S-adenosyl-L-homocysteine + H(+)</text>
        <dbReference type="Rhea" id="RHEA:15197"/>
        <dbReference type="Rhea" id="RHEA-COMP:12418"/>
        <dbReference type="Rhea" id="RHEA-COMP:12419"/>
        <dbReference type="ChEBI" id="CHEBI:15378"/>
        <dbReference type="ChEBI" id="CHEBI:57856"/>
        <dbReference type="ChEBI" id="CHEBI:59789"/>
        <dbReference type="ChEBI" id="CHEBI:90615"/>
        <dbReference type="ChEBI" id="CHEBI:90616"/>
        <dbReference type="EC" id="2.1.1.72"/>
    </reaction>
</comment>
<feature type="domain" description="DNA methylase adenine-specific" evidence="8">
    <location>
        <begin position="141"/>
        <end position="449"/>
    </location>
</feature>
<name>B4RHD7_PHEZH</name>
<evidence type="ECO:0000256" key="2">
    <source>
        <dbReference type="ARBA" id="ARBA00011900"/>
    </source>
</evidence>
<dbReference type="PANTHER" id="PTHR42933:SF4">
    <property type="entry name" value="TYPE I RESTRICTION ENZYME ECOKI METHYLASE SUBUNIT"/>
    <property type="match status" value="1"/>
</dbReference>
<dbReference type="Gene3D" id="3.40.50.150">
    <property type="entry name" value="Vaccinia Virus protein VP39"/>
    <property type="match status" value="1"/>
</dbReference>
<dbReference type="PANTHER" id="PTHR42933">
    <property type="entry name" value="SLR6095 PROTEIN"/>
    <property type="match status" value="1"/>
</dbReference>
<dbReference type="OrthoDB" id="9806213at2"/>
<gene>
    <name evidence="10" type="ordered locus">PHZ_c0983</name>
</gene>
<dbReference type="GO" id="GO:0009307">
    <property type="term" value="P:DNA restriction-modification system"/>
    <property type="evidence" value="ECO:0007669"/>
    <property type="project" value="UniProtKB-KW"/>
</dbReference>
<dbReference type="EC" id="2.1.1.72" evidence="2"/>
<dbReference type="Pfam" id="PF12161">
    <property type="entry name" value="HsdM_N"/>
    <property type="match status" value="1"/>
</dbReference>
<evidence type="ECO:0000256" key="3">
    <source>
        <dbReference type="ARBA" id="ARBA00022603"/>
    </source>
</evidence>
<dbReference type="Gene3D" id="1.20.1260.30">
    <property type="match status" value="1"/>
</dbReference>
<keyword evidence="5" id="KW-0949">S-adenosyl-L-methionine</keyword>
<dbReference type="SUPFAM" id="SSF53335">
    <property type="entry name" value="S-adenosyl-L-methionine-dependent methyltransferases"/>
    <property type="match status" value="1"/>
</dbReference>
<keyword evidence="4" id="KW-0808">Transferase</keyword>
<evidence type="ECO:0000259" key="9">
    <source>
        <dbReference type="Pfam" id="PF12161"/>
    </source>
</evidence>
<dbReference type="GO" id="GO:0032259">
    <property type="term" value="P:methylation"/>
    <property type="evidence" value="ECO:0007669"/>
    <property type="project" value="UniProtKB-KW"/>
</dbReference>
<proteinExistence type="inferred from homology"/>
<keyword evidence="3" id="KW-0489">Methyltransferase</keyword>
<dbReference type="REBASE" id="18731">
    <property type="entry name" value="M.PzuORF983P"/>
</dbReference>
<dbReference type="InterPro" id="IPR051537">
    <property type="entry name" value="DNA_Adenine_Mtase"/>
</dbReference>
<organism evidence="10 11">
    <name type="scientific">Phenylobacterium zucineum (strain HLK1)</name>
    <dbReference type="NCBI Taxonomy" id="450851"/>
    <lineage>
        <taxon>Bacteria</taxon>
        <taxon>Pseudomonadati</taxon>
        <taxon>Pseudomonadota</taxon>
        <taxon>Alphaproteobacteria</taxon>
        <taxon>Caulobacterales</taxon>
        <taxon>Caulobacteraceae</taxon>
        <taxon>Phenylobacterium</taxon>
    </lineage>
</organism>
<dbReference type="Pfam" id="PF02384">
    <property type="entry name" value="N6_Mtase"/>
    <property type="match status" value="1"/>
</dbReference>
<dbReference type="STRING" id="450851.PHZ_c0983"/>
<dbReference type="RefSeq" id="WP_012521543.1">
    <property type="nucleotide sequence ID" value="NC_011144.1"/>
</dbReference>
<feature type="domain" description="N6 adenine-specific DNA methyltransferase N-terminal" evidence="9">
    <location>
        <begin position="7"/>
        <end position="130"/>
    </location>
</feature>
<keyword evidence="11" id="KW-1185">Reference proteome</keyword>
<evidence type="ECO:0000256" key="5">
    <source>
        <dbReference type="ARBA" id="ARBA00022691"/>
    </source>
</evidence>
<dbReference type="HOGENOM" id="CLU_018284_4_0_5"/>
<dbReference type="AlphaFoldDB" id="B4RHD7"/>
<keyword evidence="6" id="KW-0680">Restriction system</keyword>
<evidence type="ECO:0000256" key="6">
    <source>
        <dbReference type="ARBA" id="ARBA00022747"/>
    </source>
</evidence>
<dbReference type="InterPro" id="IPR022749">
    <property type="entry name" value="D12N6_MeTrfase_N"/>
</dbReference>
<dbReference type="PROSITE" id="PS00092">
    <property type="entry name" value="N6_MTASE"/>
    <property type="match status" value="1"/>
</dbReference>
<evidence type="ECO:0000256" key="1">
    <source>
        <dbReference type="ARBA" id="ARBA00006594"/>
    </source>
</evidence>
<dbReference type="InterPro" id="IPR003356">
    <property type="entry name" value="DNA_methylase_A-5"/>
</dbReference>
<dbReference type="Proteomes" id="UP000001868">
    <property type="component" value="Chromosome"/>
</dbReference>
<evidence type="ECO:0000256" key="4">
    <source>
        <dbReference type="ARBA" id="ARBA00022679"/>
    </source>
</evidence>
<evidence type="ECO:0000259" key="8">
    <source>
        <dbReference type="Pfam" id="PF02384"/>
    </source>
</evidence>
<dbReference type="eggNOG" id="COG0286">
    <property type="taxonomic scope" value="Bacteria"/>
</dbReference>
<dbReference type="PRINTS" id="PR00507">
    <property type="entry name" value="N12N6MTFRASE"/>
</dbReference>
<dbReference type="InterPro" id="IPR029063">
    <property type="entry name" value="SAM-dependent_MTases_sf"/>
</dbReference>
<protein>
    <recommendedName>
        <fullName evidence="2">site-specific DNA-methyltransferase (adenine-specific)</fullName>
        <ecNumber evidence="2">2.1.1.72</ecNumber>
    </recommendedName>
</protein>
<dbReference type="GO" id="GO:0009007">
    <property type="term" value="F:site-specific DNA-methyltransferase (adenine-specific) activity"/>
    <property type="evidence" value="ECO:0007669"/>
    <property type="project" value="UniProtKB-EC"/>
</dbReference>
<reference evidence="10 11" key="1">
    <citation type="journal article" date="2008" name="BMC Genomics">
        <title>Complete genome of Phenylobacterium zucineum - a novel facultative intracellular bacterium isolated from human erythroleukemia cell line K562.</title>
        <authorList>
            <person name="Luo Y."/>
            <person name="Xu X."/>
            <person name="Ding Z."/>
            <person name="Liu Z."/>
            <person name="Zhang B."/>
            <person name="Yan Z."/>
            <person name="Sun J."/>
            <person name="Hu S."/>
            <person name="Hu X."/>
        </authorList>
    </citation>
    <scope>NUCLEOTIDE SEQUENCE [LARGE SCALE GENOMIC DNA]</scope>
    <source>
        <strain evidence="10 11">HLK1</strain>
    </source>
</reference>
<dbReference type="KEGG" id="pzu:PHZ_c0983"/>